<organism evidence="1 2">
    <name type="scientific">Cichorium intybus</name>
    <name type="common">Chicory</name>
    <dbReference type="NCBI Taxonomy" id="13427"/>
    <lineage>
        <taxon>Eukaryota</taxon>
        <taxon>Viridiplantae</taxon>
        <taxon>Streptophyta</taxon>
        <taxon>Embryophyta</taxon>
        <taxon>Tracheophyta</taxon>
        <taxon>Spermatophyta</taxon>
        <taxon>Magnoliopsida</taxon>
        <taxon>eudicotyledons</taxon>
        <taxon>Gunneridae</taxon>
        <taxon>Pentapetalae</taxon>
        <taxon>asterids</taxon>
        <taxon>campanulids</taxon>
        <taxon>Asterales</taxon>
        <taxon>Asteraceae</taxon>
        <taxon>Cichorioideae</taxon>
        <taxon>Cichorieae</taxon>
        <taxon>Cichoriinae</taxon>
        <taxon>Cichorium</taxon>
    </lineage>
</organism>
<keyword evidence="2" id="KW-1185">Reference proteome</keyword>
<protein>
    <submittedName>
        <fullName evidence="1">Uncharacterized protein</fullName>
    </submittedName>
</protein>
<evidence type="ECO:0000313" key="1">
    <source>
        <dbReference type="EMBL" id="KAI3792062.1"/>
    </source>
</evidence>
<sequence>MLAVHSISPPPSAPLYAAVTTTTTIAFSTTVCSWKKVKSWIDFHYYYYKGKLVTSFTIMLLTLYLDEKEFAIERL</sequence>
<reference evidence="2" key="1">
    <citation type="journal article" date="2022" name="Mol. Ecol. Resour.">
        <title>The genomes of chicory, endive, great burdock and yacon provide insights into Asteraceae palaeo-polyploidization history and plant inulin production.</title>
        <authorList>
            <person name="Fan W."/>
            <person name="Wang S."/>
            <person name="Wang H."/>
            <person name="Wang A."/>
            <person name="Jiang F."/>
            <person name="Liu H."/>
            <person name="Zhao H."/>
            <person name="Xu D."/>
            <person name="Zhang Y."/>
        </authorList>
    </citation>
    <scope>NUCLEOTIDE SEQUENCE [LARGE SCALE GENOMIC DNA]</scope>
    <source>
        <strain evidence="2">cv. Punajuju</strain>
    </source>
</reference>
<dbReference type="Proteomes" id="UP001055811">
    <property type="component" value="Linkage Group LG01"/>
</dbReference>
<evidence type="ECO:0000313" key="2">
    <source>
        <dbReference type="Proteomes" id="UP001055811"/>
    </source>
</evidence>
<gene>
    <name evidence="1" type="ORF">L2E82_05931</name>
</gene>
<proteinExistence type="predicted"/>
<comment type="caution">
    <text evidence="1">The sequence shown here is derived from an EMBL/GenBank/DDBJ whole genome shotgun (WGS) entry which is preliminary data.</text>
</comment>
<dbReference type="EMBL" id="CM042009">
    <property type="protein sequence ID" value="KAI3792062.1"/>
    <property type="molecule type" value="Genomic_DNA"/>
</dbReference>
<name>A0ACB9H944_CICIN</name>
<reference evidence="1 2" key="2">
    <citation type="journal article" date="2022" name="Mol. Ecol. Resour.">
        <title>The genomes of chicory, endive, great burdock and yacon provide insights into Asteraceae paleo-polyploidization history and plant inulin production.</title>
        <authorList>
            <person name="Fan W."/>
            <person name="Wang S."/>
            <person name="Wang H."/>
            <person name="Wang A."/>
            <person name="Jiang F."/>
            <person name="Liu H."/>
            <person name="Zhao H."/>
            <person name="Xu D."/>
            <person name="Zhang Y."/>
        </authorList>
    </citation>
    <scope>NUCLEOTIDE SEQUENCE [LARGE SCALE GENOMIC DNA]</scope>
    <source>
        <strain evidence="2">cv. Punajuju</strain>
        <tissue evidence="1">Leaves</tissue>
    </source>
</reference>
<accession>A0ACB9H944</accession>